<evidence type="ECO:0000256" key="3">
    <source>
        <dbReference type="ARBA" id="ARBA00022448"/>
    </source>
</evidence>
<evidence type="ECO:0000256" key="13">
    <source>
        <dbReference type="SAM" id="Coils"/>
    </source>
</evidence>
<keyword evidence="4" id="KW-1003">Cell membrane</keyword>
<dbReference type="InterPro" id="IPR005821">
    <property type="entry name" value="Ion_trans_dom"/>
</dbReference>
<dbReference type="EMBL" id="JAZHXJ010000137">
    <property type="protein sequence ID" value="KAL1872461.1"/>
    <property type="molecule type" value="Genomic_DNA"/>
</dbReference>
<dbReference type="PANTHER" id="PTHR46480">
    <property type="entry name" value="F20B24.22"/>
    <property type="match status" value="1"/>
</dbReference>
<evidence type="ECO:0000256" key="10">
    <source>
        <dbReference type="ARBA" id="ARBA00023136"/>
    </source>
</evidence>
<evidence type="ECO:0000313" key="17">
    <source>
        <dbReference type="Proteomes" id="UP001586593"/>
    </source>
</evidence>
<comment type="subcellular location">
    <subcellularLocation>
        <location evidence="1">Cell membrane</location>
        <topology evidence="1">Multi-pass membrane protein</topology>
    </subcellularLocation>
</comment>
<keyword evidence="10 14" id="KW-0472">Membrane</keyword>
<comment type="caution">
    <text evidence="16">The sequence shown here is derived from an EMBL/GenBank/DDBJ whole genome shotgun (WGS) entry which is preliminary data.</text>
</comment>
<evidence type="ECO:0000256" key="12">
    <source>
        <dbReference type="ARBA" id="ARBA00031989"/>
    </source>
</evidence>
<evidence type="ECO:0000256" key="1">
    <source>
        <dbReference type="ARBA" id="ARBA00004651"/>
    </source>
</evidence>
<dbReference type="Gene3D" id="1.20.120.350">
    <property type="entry name" value="Voltage-gated potassium channels. Chain C"/>
    <property type="match status" value="1"/>
</dbReference>
<keyword evidence="6" id="KW-0851">Voltage-gated channel</keyword>
<organism evidence="16 17">
    <name type="scientific">Phialemonium thermophilum</name>
    <dbReference type="NCBI Taxonomy" id="223376"/>
    <lineage>
        <taxon>Eukaryota</taxon>
        <taxon>Fungi</taxon>
        <taxon>Dikarya</taxon>
        <taxon>Ascomycota</taxon>
        <taxon>Pezizomycotina</taxon>
        <taxon>Sordariomycetes</taxon>
        <taxon>Sordariomycetidae</taxon>
        <taxon>Cephalothecales</taxon>
        <taxon>Cephalothecaceae</taxon>
        <taxon>Phialemonium</taxon>
    </lineage>
</organism>
<gene>
    <name evidence="16" type="ORF">VTK73DRAFT_1498</name>
</gene>
<proteinExistence type="predicted"/>
<evidence type="ECO:0000256" key="6">
    <source>
        <dbReference type="ARBA" id="ARBA00022882"/>
    </source>
</evidence>
<dbReference type="InterPro" id="IPR027359">
    <property type="entry name" value="Volt_channel_dom_sf"/>
</dbReference>
<dbReference type="Pfam" id="PF00520">
    <property type="entry name" value="Ion_trans"/>
    <property type="match status" value="1"/>
</dbReference>
<keyword evidence="9" id="KW-0406">Ion transport</keyword>
<feature type="transmembrane region" description="Helical" evidence="14">
    <location>
        <begin position="112"/>
        <end position="132"/>
    </location>
</feature>
<dbReference type="PANTHER" id="PTHR46480:SF1">
    <property type="entry name" value="VOLTAGE-GATED HYDROGEN CHANNEL 1"/>
    <property type="match status" value="1"/>
</dbReference>
<keyword evidence="3" id="KW-0813">Transport</keyword>
<evidence type="ECO:0000313" key="16">
    <source>
        <dbReference type="EMBL" id="KAL1872461.1"/>
    </source>
</evidence>
<sequence>MASDTDQVSVRTAEVTTTSRTSRYTRCRRWVRCILSSRKKHYATLLFVSIDVASILAEILIALITCDMGRRDEPWVEPAEGGLQIVGLSFSSFFLLELLVTVWAFGPRYFSTWFHCFDGVVIVVSFVVDLLAHGIVEEIASLVVGFRLWRFIKIVNELSVGASERIEEFEVKVRQLEHENAELRGRLCEAGAS</sequence>
<keyword evidence="8 13" id="KW-0175">Coiled coil</keyword>
<accession>A0ABR3X926</accession>
<name>A0ABR3X926_9PEZI</name>
<keyword evidence="5 14" id="KW-0812">Transmembrane</keyword>
<feature type="transmembrane region" description="Helical" evidence="14">
    <location>
        <begin position="85"/>
        <end position="106"/>
    </location>
</feature>
<dbReference type="Proteomes" id="UP001586593">
    <property type="component" value="Unassembled WGS sequence"/>
</dbReference>
<feature type="coiled-coil region" evidence="13">
    <location>
        <begin position="159"/>
        <end position="186"/>
    </location>
</feature>
<feature type="domain" description="Ion transport" evidence="15">
    <location>
        <begin position="59"/>
        <end position="155"/>
    </location>
</feature>
<evidence type="ECO:0000259" key="15">
    <source>
        <dbReference type="Pfam" id="PF00520"/>
    </source>
</evidence>
<reference evidence="16 17" key="1">
    <citation type="journal article" date="2024" name="Commun. Biol.">
        <title>Comparative genomic analysis of thermophilic fungi reveals convergent evolutionary adaptations and gene losses.</title>
        <authorList>
            <person name="Steindorff A.S."/>
            <person name="Aguilar-Pontes M.V."/>
            <person name="Robinson A.J."/>
            <person name="Andreopoulos B."/>
            <person name="LaButti K."/>
            <person name="Kuo A."/>
            <person name="Mondo S."/>
            <person name="Riley R."/>
            <person name="Otillar R."/>
            <person name="Haridas S."/>
            <person name="Lipzen A."/>
            <person name="Grimwood J."/>
            <person name="Schmutz J."/>
            <person name="Clum A."/>
            <person name="Reid I.D."/>
            <person name="Moisan M.C."/>
            <person name="Butler G."/>
            <person name="Nguyen T.T.M."/>
            <person name="Dewar K."/>
            <person name="Conant G."/>
            <person name="Drula E."/>
            <person name="Henrissat B."/>
            <person name="Hansel C."/>
            <person name="Singer S."/>
            <person name="Hutchinson M.I."/>
            <person name="de Vries R.P."/>
            <person name="Natvig D.O."/>
            <person name="Powell A.J."/>
            <person name="Tsang A."/>
            <person name="Grigoriev I.V."/>
        </authorList>
    </citation>
    <scope>NUCLEOTIDE SEQUENCE [LARGE SCALE GENOMIC DNA]</scope>
    <source>
        <strain evidence="16 17">ATCC 24622</strain>
    </source>
</reference>
<evidence type="ECO:0000256" key="14">
    <source>
        <dbReference type="SAM" id="Phobius"/>
    </source>
</evidence>
<evidence type="ECO:0000256" key="11">
    <source>
        <dbReference type="ARBA" id="ARBA00023303"/>
    </source>
</evidence>
<evidence type="ECO:0000256" key="2">
    <source>
        <dbReference type="ARBA" id="ARBA00015897"/>
    </source>
</evidence>
<evidence type="ECO:0000256" key="5">
    <source>
        <dbReference type="ARBA" id="ARBA00022692"/>
    </source>
</evidence>
<evidence type="ECO:0000256" key="8">
    <source>
        <dbReference type="ARBA" id="ARBA00023054"/>
    </source>
</evidence>
<keyword evidence="7 14" id="KW-1133">Transmembrane helix</keyword>
<evidence type="ECO:0000256" key="9">
    <source>
        <dbReference type="ARBA" id="ARBA00023065"/>
    </source>
</evidence>
<evidence type="ECO:0000256" key="4">
    <source>
        <dbReference type="ARBA" id="ARBA00022475"/>
    </source>
</evidence>
<keyword evidence="17" id="KW-1185">Reference proteome</keyword>
<protein>
    <recommendedName>
        <fullName evidence="2">Voltage-gated hydrogen channel 1</fullName>
    </recommendedName>
    <alternativeName>
        <fullName evidence="12">Hydrogen voltage-gated channel 1</fullName>
    </alternativeName>
</protein>
<evidence type="ECO:0000256" key="7">
    <source>
        <dbReference type="ARBA" id="ARBA00022989"/>
    </source>
</evidence>
<dbReference type="InterPro" id="IPR031846">
    <property type="entry name" value="Hvcn1"/>
</dbReference>
<feature type="transmembrane region" description="Helical" evidence="14">
    <location>
        <begin position="42"/>
        <end position="64"/>
    </location>
</feature>
<keyword evidence="11" id="KW-0407">Ion channel</keyword>